<keyword evidence="8" id="KW-0472">Membrane</keyword>
<reference evidence="10 11" key="1">
    <citation type="submission" date="2019-03" db="EMBL/GenBank/DDBJ databases">
        <authorList>
            <person name="He R.-H."/>
        </authorList>
    </citation>
    <scope>NUCLEOTIDE SEQUENCE [LARGE SCALE GENOMIC DNA]</scope>
    <source>
        <strain evidence="11">SH 714</strain>
    </source>
</reference>
<evidence type="ECO:0000256" key="2">
    <source>
        <dbReference type="ARBA" id="ARBA00008655"/>
    </source>
</evidence>
<dbReference type="InterPro" id="IPR002123">
    <property type="entry name" value="Plipid/glycerol_acylTrfase"/>
</dbReference>
<evidence type="ECO:0000313" key="11">
    <source>
        <dbReference type="Proteomes" id="UP000297975"/>
    </source>
</evidence>
<comment type="caution">
    <text evidence="10">The sequence shown here is derived from an EMBL/GenBank/DDBJ whole genome shotgun (WGS) entry which is preliminary data.</text>
</comment>
<comment type="domain">
    <text evidence="7">The HXXXXD motif is essential for acyltransferase activity and may constitute the binding site for the phosphate moiety of the glycerol-3-phosphate.</text>
</comment>
<evidence type="ECO:0000256" key="8">
    <source>
        <dbReference type="SAM" id="Phobius"/>
    </source>
</evidence>
<keyword evidence="7" id="KW-0594">Phospholipid biosynthesis</keyword>
<dbReference type="SUPFAM" id="SSF69593">
    <property type="entry name" value="Glycerol-3-phosphate (1)-acyltransferase"/>
    <property type="match status" value="1"/>
</dbReference>
<dbReference type="NCBIfam" id="TIGR00530">
    <property type="entry name" value="AGP_acyltrn"/>
    <property type="match status" value="1"/>
</dbReference>
<feature type="transmembrane region" description="Helical" evidence="8">
    <location>
        <begin position="6"/>
        <end position="24"/>
    </location>
</feature>
<dbReference type="InterPro" id="IPR004552">
    <property type="entry name" value="AGP_acyltrans"/>
</dbReference>
<dbReference type="EMBL" id="SOPW01000021">
    <property type="protein sequence ID" value="TFB13913.1"/>
    <property type="molecule type" value="Genomic_DNA"/>
</dbReference>
<dbReference type="AlphaFoldDB" id="A0A4Y8IGP1"/>
<keyword evidence="8" id="KW-1133">Transmembrane helix</keyword>
<dbReference type="GO" id="GO:0016020">
    <property type="term" value="C:membrane"/>
    <property type="evidence" value="ECO:0007669"/>
    <property type="project" value="InterPro"/>
</dbReference>
<dbReference type="PANTHER" id="PTHR10434:SF64">
    <property type="entry name" value="1-ACYL-SN-GLYCEROL-3-PHOSPHATE ACYLTRANSFERASE-RELATED"/>
    <property type="match status" value="1"/>
</dbReference>
<keyword evidence="6 7" id="KW-0012">Acyltransferase</keyword>
<dbReference type="SMART" id="SM00563">
    <property type="entry name" value="PlsC"/>
    <property type="match status" value="1"/>
</dbReference>
<name>A0A4Y8IGP1_9BACI</name>
<evidence type="ECO:0000256" key="5">
    <source>
        <dbReference type="ARBA" id="ARBA00023098"/>
    </source>
</evidence>
<proteinExistence type="inferred from homology"/>
<dbReference type="RefSeq" id="WP_134341341.1">
    <property type="nucleotide sequence ID" value="NZ_SOPW01000021.1"/>
</dbReference>
<dbReference type="Proteomes" id="UP000297975">
    <property type="component" value="Unassembled WGS sequence"/>
</dbReference>
<comment type="similarity">
    <text evidence="2 7">Belongs to the 1-acyl-sn-glycerol-3-phosphate acyltransferase family.</text>
</comment>
<dbReference type="OrthoDB" id="9803035at2"/>
<evidence type="ECO:0000256" key="3">
    <source>
        <dbReference type="ARBA" id="ARBA00022516"/>
    </source>
</evidence>
<keyword evidence="7" id="KW-1208">Phospholipid metabolism</keyword>
<dbReference type="Pfam" id="PF01553">
    <property type="entry name" value="Acyltransferase"/>
    <property type="match status" value="1"/>
</dbReference>
<evidence type="ECO:0000259" key="9">
    <source>
        <dbReference type="SMART" id="SM00563"/>
    </source>
</evidence>
<protein>
    <recommendedName>
        <fullName evidence="7">1-acyl-sn-glycerol-3-phosphate acyltransferase</fullName>
        <ecNumber evidence="7">2.3.1.51</ecNumber>
    </recommendedName>
</protein>
<evidence type="ECO:0000256" key="6">
    <source>
        <dbReference type="ARBA" id="ARBA00023315"/>
    </source>
</evidence>
<evidence type="ECO:0000256" key="1">
    <source>
        <dbReference type="ARBA" id="ARBA00005189"/>
    </source>
</evidence>
<dbReference type="CDD" id="cd07989">
    <property type="entry name" value="LPLAT_AGPAT-like"/>
    <property type="match status" value="1"/>
</dbReference>
<dbReference type="GO" id="GO:0003841">
    <property type="term" value="F:1-acylglycerol-3-phosphate O-acyltransferase activity"/>
    <property type="evidence" value="ECO:0007669"/>
    <property type="project" value="UniProtKB-UniRule"/>
</dbReference>
<evidence type="ECO:0000256" key="7">
    <source>
        <dbReference type="RuleBase" id="RU361267"/>
    </source>
</evidence>
<feature type="domain" description="Phospholipid/glycerol acyltransferase" evidence="9">
    <location>
        <begin position="73"/>
        <end position="187"/>
    </location>
</feature>
<keyword evidence="3 7" id="KW-0444">Lipid biosynthesis</keyword>
<keyword evidence="8" id="KW-0812">Transmembrane</keyword>
<comment type="catalytic activity">
    <reaction evidence="7">
        <text>a 1-acyl-sn-glycero-3-phosphate + an acyl-CoA = a 1,2-diacyl-sn-glycero-3-phosphate + CoA</text>
        <dbReference type="Rhea" id="RHEA:19709"/>
        <dbReference type="ChEBI" id="CHEBI:57287"/>
        <dbReference type="ChEBI" id="CHEBI:57970"/>
        <dbReference type="ChEBI" id="CHEBI:58342"/>
        <dbReference type="ChEBI" id="CHEBI:58608"/>
        <dbReference type="EC" id="2.3.1.51"/>
    </reaction>
</comment>
<keyword evidence="4 7" id="KW-0808">Transferase</keyword>
<sequence length="242" mass="28233">MRTLWSLIYGVIYVLYTALTLRKVRKLKREDYTREEYDQMIHEVPKRFARKFFKQSGSKMIVKGEENIPEGSYLIVGNHQANYDIFAYLGYFKEPFGFISKIEVSKLPIVRPWMEVMGCLFLDRDNRRQSVKTFKKGIELLRDGHPLAIFPEGTRSLGSEMLPFKSGSFSLAKKAKVPVLPVMIEGTYKIMEENKNRIKKATVHMAICEPISVEELEEMSLEEIAEETQRRIQHAMDEIKVR</sequence>
<keyword evidence="11" id="KW-1185">Reference proteome</keyword>
<dbReference type="GO" id="GO:0006654">
    <property type="term" value="P:phosphatidic acid biosynthetic process"/>
    <property type="evidence" value="ECO:0007669"/>
    <property type="project" value="TreeGrafter"/>
</dbReference>
<organism evidence="10 11">
    <name type="scientific">Filobacillus milosensis</name>
    <dbReference type="NCBI Taxonomy" id="94137"/>
    <lineage>
        <taxon>Bacteria</taxon>
        <taxon>Bacillati</taxon>
        <taxon>Bacillota</taxon>
        <taxon>Bacilli</taxon>
        <taxon>Bacillales</taxon>
        <taxon>Bacillaceae</taxon>
        <taxon>Filobacillus</taxon>
    </lineage>
</organism>
<gene>
    <name evidence="10" type="ORF">E3U55_15230</name>
</gene>
<comment type="pathway">
    <text evidence="1">Lipid metabolism.</text>
</comment>
<evidence type="ECO:0000256" key="4">
    <source>
        <dbReference type="ARBA" id="ARBA00022679"/>
    </source>
</evidence>
<accession>A0A4Y8IGP1</accession>
<evidence type="ECO:0000313" key="10">
    <source>
        <dbReference type="EMBL" id="TFB13913.1"/>
    </source>
</evidence>
<dbReference type="PANTHER" id="PTHR10434">
    <property type="entry name" value="1-ACYL-SN-GLYCEROL-3-PHOSPHATE ACYLTRANSFERASE"/>
    <property type="match status" value="1"/>
</dbReference>
<dbReference type="EC" id="2.3.1.51" evidence="7"/>
<keyword evidence="5 7" id="KW-0443">Lipid metabolism</keyword>